<dbReference type="EMBL" id="JTJC03000006">
    <property type="protein sequence ID" value="NHC36917.1"/>
    <property type="molecule type" value="Genomic_DNA"/>
</dbReference>
<accession>A0A9X5I6V5</accession>
<keyword evidence="2" id="KW-1185">Reference proteome</keyword>
<reference evidence="1 2" key="1">
    <citation type="journal article" date="2015" name="Genome Announc.">
        <title>Draft Genome Sequence of the Terrestrial Cyanobacterium Scytonema millei VB511283, Isolated from Eastern India.</title>
        <authorList>
            <person name="Sen D."/>
            <person name="Chandrababunaidu M.M."/>
            <person name="Singh D."/>
            <person name="Sanghi N."/>
            <person name="Ghorai A."/>
            <person name="Mishra G.P."/>
            <person name="Madduluri M."/>
            <person name="Adhikary S.P."/>
            <person name="Tripathy S."/>
        </authorList>
    </citation>
    <scope>NUCLEOTIDE SEQUENCE [LARGE SCALE GENOMIC DNA]</scope>
    <source>
        <strain evidence="1 2">VB511283</strain>
    </source>
</reference>
<evidence type="ECO:0000313" key="1">
    <source>
        <dbReference type="EMBL" id="NHC36917.1"/>
    </source>
</evidence>
<evidence type="ECO:0000313" key="2">
    <source>
        <dbReference type="Proteomes" id="UP000031532"/>
    </source>
</evidence>
<protein>
    <submittedName>
        <fullName evidence="1">Uncharacterized protein</fullName>
    </submittedName>
</protein>
<dbReference type="RefSeq" id="WP_039714058.1">
    <property type="nucleotide sequence ID" value="NZ_JTJC03000006.1"/>
</dbReference>
<comment type="caution">
    <text evidence="1">The sequence shown here is derived from an EMBL/GenBank/DDBJ whole genome shotgun (WGS) entry which is preliminary data.</text>
</comment>
<dbReference type="AlphaFoldDB" id="A0A9X5I6V5"/>
<gene>
    <name evidence="1" type="ORF">QH73_0020145</name>
</gene>
<organism evidence="1 2">
    <name type="scientific">Scytonema millei VB511283</name>
    <dbReference type="NCBI Taxonomy" id="1245923"/>
    <lineage>
        <taxon>Bacteria</taxon>
        <taxon>Bacillati</taxon>
        <taxon>Cyanobacteriota</taxon>
        <taxon>Cyanophyceae</taxon>
        <taxon>Nostocales</taxon>
        <taxon>Scytonemataceae</taxon>
        <taxon>Scytonema</taxon>
    </lineage>
</organism>
<name>A0A9X5I6V5_9CYAN</name>
<dbReference type="OrthoDB" id="428592at2"/>
<proteinExistence type="predicted"/>
<sequence length="170" mass="19767">MNDKVEDLLIKINQQAKIIDNAVKNNQQFRYKSHQKLILETGKPFLERVDPTPFQGKPKNCFQNCFEALLEYPKLIYCEGYATDDSLPIAVLHAWLVNDEFEVIDPTWNNKATTECTYFGVALNHEFVIDFSIKTKHYGILDSDYLNDYQLLKSGFPEGALYTKFHSQYK</sequence>
<dbReference type="Proteomes" id="UP000031532">
    <property type="component" value="Unassembled WGS sequence"/>
</dbReference>